<name>A0A316FQM7_9GAMM</name>
<evidence type="ECO:0000256" key="1">
    <source>
        <dbReference type="ARBA" id="ARBA00002121"/>
    </source>
</evidence>
<evidence type="ECO:0000256" key="14">
    <source>
        <dbReference type="ARBA" id="ARBA00049494"/>
    </source>
</evidence>
<proteinExistence type="inferred from homology"/>
<dbReference type="RefSeq" id="WP_109763567.1">
    <property type="nucleotide sequence ID" value="NZ_QGGU01000006.1"/>
</dbReference>
<gene>
    <name evidence="17" type="ORF">C8D97_106202</name>
</gene>
<dbReference type="InterPro" id="IPR015865">
    <property type="entry name" value="Riboflavin_kinase_bac/euk"/>
</dbReference>
<evidence type="ECO:0000256" key="5">
    <source>
        <dbReference type="ARBA" id="ARBA00022643"/>
    </source>
</evidence>
<dbReference type="OrthoDB" id="9803667at2"/>
<evidence type="ECO:0000259" key="16">
    <source>
        <dbReference type="SMART" id="SM00904"/>
    </source>
</evidence>
<dbReference type="GO" id="GO:0005524">
    <property type="term" value="F:ATP binding"/>
    <property type="evidence" value="ECO:0007669"/>
    <property type="project" value="UniProtKB-UniRule"/>
</dbReference>
<evidence type="ECO:0000256" key="15">
    <source>
        <dbReference type="PIRNR" id="PIRNR004491"/>
    </source>
</evidence>
<keyword evidence="9 15" id="KW-0418">Kinase</keyword>
<dbReference type="NCBIfam" id="NF004163">
    <property type="entry name" value="PRK05627.1-6"/>
    <property type="match status" value="1"/>
</dbReference>
<dbReference type="EMBL" id="QGGU01000006">
    <property type="protein sequence ID" value="PWK50909.1"/>
    <property type="molecule type" value="Genomic_DNA"/>
</dbReference>
<dbReference type="NCBIfam" id="NF004159">
    <property type="entry name" value="PRK05627.1-2"/>
    <property type="match status" value="1"/>
</dbReference>
<dbReference type="Gene3D" id="2.40.30.30">
    <property type="entry name" value="Riboflavin kinase-like"/>
    <property type="match status" value="1"/>
</dbReference>
<dbReference type="NCBIfam" id="NF004160">
    <property type="entry name" value="PRK05627.1-3"/>
    <property type="match status" value="1"/>
</dbReference>
<dbReference type="FunFam" id="3.40.50.620:FF:000021">
    <property type="entry name" value="Riboflavin biosynthesis protein"/>
    <property type="match status" value="1"/>
</dbReference>
<evidence type="ECO:0000256" key="4">
    <source>
        <dbReference type="ARBA" id="ARBA00022630"/>
    </source>
</evidence>
<sequence length="307" mass="34545">MQLIRGLQSLTEQAHGCVATIGKFDGIHCGHQQILDAVIAKATAMNVPSVVILFEPDPQEYFLGDKAPARLTRFREKWSELEQLGIDKVLCLRFNLKLAQMPAEDFINDILIRRLKVRHLIVGDDFRFGASRQGDFTLLQQMGEQYFSVQSTASIMQGSERISSTLIRQKLADNQLDDVRLLLGRNFTISGRVTHGDKVGRTLGFPTLNIPLKRKVSPVKGVYLVRVSGVSDTPRYGVANVGVRPTLDKLVSRLEVHVLDFEQQCYGAHVTVAFLHKLREEQKFASLDELKQQITQDIQQAKHLISN</sequence>
<dbReference type="CDD" id="cd02064">
    <property type="entry name" value="FAD_synthetase_N"/>
    <property type="match status" value="1"/>
</dbReference>
<dbReference type="Pfam" id="PF01687">
    <property type="entry name" value="Flavokinase"/>
    <property type="match status" value="1"/>
</dbReference>
<dbReference type="GO" id="GO:0009231">
    <property type="term" value="P:riboflavin biosynthetic process"/>
    <property type="evidence" value="ECO:0007669"/>
    <property type="project" value="InterPro"/>
</dbReference>
<dbReference type="SMART" id="SM00904">
    <property type="entry name" value="Flavokinase"/>
    <property type="match status" value="1"/>
</dbReference>
<keyword evidence="4 15" id="KW-0285">Flavoprotein</keyword>
<evidence type="ECO:0000256" key="13">
    <source>
        <dbReference type="ARBA" id="ARBA00047880"/>
    </source>
</evidence>
<dbReference type="UniPathway" id="UPA00276">
    <property type="reaction ID" value="UER00406"/>
</dbReference>
<comment type="catalytic activity">
    <reaction evidence="14 15">
        <text>FMN + ATP + H(+) = FAD + diphosphate</text>
        <dbReference type="Rhea" id="RHEA:17237"/>
        <dbReference type="ChEBI" id="CHEBI:15378"/>
        <dbReference type="ChEBI" id="CHEBI:30616"/>
        <dbReference type="ChEBI" id="CHEBI:33019"/>
        <dbReference type="ChEBI" id="CHEBI:57692"/>
        <dbReference type="ChEBI" id="CHEBI:58210"/>
        <dbReference type="EC" id="2.7.7.2"/>
    </reaction>
</comment>
<keyword evidence="8 15" id="KW-0547">Nucleotide-binding</keyword>
<comment type="pathway">
    <text evidence="3 15">Cofactor biosynthesis; FMN biosynthesis; FMN from riboflavin (ATP route): step 1/1.</text>
</comment>
<dbReference type="GO" id="GO:0009398">
    <property type="term" value="P:FMN biosynthetic process"/>
    <property type="evidence" value="ECO:0007669"/>
    <property type="project" value="UniProtKB-UniRule"/>
</dbReference>
<keyword evidence="12" id="KW-0511">Multifunctional enzyme</keyword>
<keyword evidence="11 15" id="KW-0067">ATP-binding</keyword>
<comment type="catalytic activity">
    <reaction evidence="13 15">
        <text>riboflavin + ATP = FMN + ADP + H(+)</text>
        <dbReference type="Rhea" id="RHEA:14357"/>
        <dbReference type="ChEBI" id="CHEBI:15378"/>
        <dbReference type="ChEBI" id="CHEBI:30616"/>
        <dbReference type="ChEBI" id="CHEBI:57986"/>
        <dbReference type="ChEBI" id="CHEBI:58210"/>
        <dbReference type="ChEBI" id="CHEBI:456216"/>
        <dbReference type="EC" id="2.7.1.26"/>
    </reaction>
</comment>
<reference evidence="17 18" key="1">
    <citation type="submission" date="2018-05" db="EMBL/GenBank/DDBJ databases">
        <title>Genomic Encyclopedia of Type Strains, Phase IV (KMG-IV): sequencing the most valuable type-strain genomes for metagenomic binning, comparative biology and taxonomic classification.</title>
        <authorList>
            <person name="Goeker M."/>
        </authorList>
    </citation>
    <scope>NUCLEOTIDE SEQUENCE [LARGE SCALE GENOMIC DNA]</scope>
    <source>
        <strain evidence="17 18">DSM 25350</strain>
    </source>
</reference>
<dbReference type="PIRSF" id="PIRSF004491">
    <property type="entry name" value="FAD_Synth"/>
    <property type="match status" value="1"/>
</dbReference>
<keyword evidence="7 15" id="KW-0548">Nucleotidyltransferase</keyword>
<comment type="caution">
    <text evidence="17">The sequence shown here is derived from an EMBL/GenBank/DDBJ whole genome shotgun (WGS) entry which is preliminary data.</text>
</comment>
<keyword evidence="6 15" id="KW-0808">Transferase</keyword>
<evidence type="ECO:0000256" key="10">
    <source>
        <dbReference type="ARBA" id="ARBA00022827"/>
    </source>
</evidence>
<dbReference type="Pfam" id="PF06574">
    <property type="entry name" value="FAD_syn"/>
    <property type="match status" value="1"/>
</dbReference>
<dbReference type="Proteomes" id="UP000245790">
    <property type="component" value="Unassembled WGS sequence"/>
</dbReference>
<accession>A0A316FQM7</accession>
<dbReference type="NCBIfam" id="NF004162">
    <property type="entry name" value="PRK05627.1-5"/>
    <property type="match status" value="1"/>
</dbReference>
<evidence type="ECO:0000256" key="3">
    <source>
        <dbReference type="ARBA" id="ARBA00005201"/>
    </source>
</evidence>
<evidence type="ECO:0000256" key="12">
    <source>
        <dbReference type="ARBA" id="ARBA00023268"/>
    </source>
</evidence>
<keyword evidence="10 15" id="KW-0274">FAD</keyword>
<protein>
    <recommendedName>
        <fullName evidence="15">Riboflavin biosynthesis protein</fullName>
    </recommendedName>
    <domain>
        <recommendedName>
            <fullName evidence="15">Riboflavin kinase</fullName>
            <ecNumber evidence="15">2.7.1.26</ecNumber>
        </recommendedName>
        <alternativeName>
            <fullName evidence="15">Flavokinase</fullName>
        </alternativeName>
    </domain>
    <domain>
        <recommendedName>
            <fullName evidence="15">FMN adenylyltransferase</fullName>
            <ecNumber evidence="15">2.7.7.2</ecNumber>
        </recommendedName>
        <alternativeName>
            <fullName evidence="15">FAD pyrophosphorylase</fullName>
        </alternativeName>
        <alternativeName>
            <fullName evidence="15">FAD synthase</fullName>
        </alternativeName>
    </domain>
</protein>
<dbReference type="EC" id="2.7.1.26" evidence="15"/>
<organism evidence="17 18">
    <name type="scientific">Pleionea mediterranea</name>
    <dbReference type="NCBI Taxonomy" id="523701"/>
    <lineage>
        <taxon>Bacteria</taxon>
        <taxon>Pseudomonadati</taxon>
        <taxon>Pseudomonadota</taxon>
        <taxon>Gammaproteobacteria</taxon>
        <taxon>Oceanospirillales</taxon>
        <taxon>Pleioneaceae</taxon>
        <taxon>Pleionea</taxon>
    </lineage>
</organism>
<evidence type="ECO:0000256" key="9">
    <source>
        <dbReference type="ARBA" id="ARBA00022777"/>
    </source>
</evidence>
<evidence type="ECO:0000256" key="8">
    <source>
        <dbReference type="ARBA" id="ARBA00022741"/>
    </source>
</evidence>
<dbReference type="GO" id="GO:0006747">
    <property type="term" value="P:FAD biosynthetic process"/>
    <property type="evidence" value="ECO:0007669"/>
    <property type="project" value="UniProtKB-UniRule"/>
</dbReference>
<dbReference type="SUPFAM" id="SSF52374">
    <property type="entry name" value="Nucleotidylyl transferase"/>
    <property type="match status" value="1"/>
</dbReference>
<feature type="domain" description="Riboflavin kinase" evidence="16">
    <location>
        <begin position="182"/>
        <end position="306"/>
    </location>
</feature>
<evidence type="ECO:0000256" key="11">
    <source>
        <dbReference type="ARBA" id="ARBA00022840"/>
    </source>
</evidence>
<evidence type="ECO:0000256" key="2">
    <source>
        <dbReference type="ARBA" id="ARBA00004726"/>
    </source>
</evidence>
<comment type="function">
    <text evidence="1">Catalyzes the phosphorylation of riboflavin to FMN followed by the adenylation of FMN to FAD.</text>
</comment>
<dbReference type="GO" id="GO:0008531">
    <property type="term" value="F:riboflavin kinase activity"/>
    <property type="evidence" value="ECO:0007669"/>
    <property type="project" value="UniProtKB-UniRule"/>
</dbReference>
<dbReference type="UniPathway" id="UPA00277">
    <property type="reaction ID" value="UER00407"/>
</dbReference>
<dbReference type="InterPro" id="IPR023465">
    <property type="entry name" value="Riboflavin_kinase_dom_sf"/>
</dbReference>
<keyword evidence="18" id="KW-1185">Reference proteome</keyword>
<evidence type="ECO:0000256" key="6">
    <source>
        <dbReference type="ARBA" id="ARBA00022679"/>
    </source>
</evidence>
<evidence type="ECO:0000313" key="17">
    <source>
        <dbReference type="EMBL" id="PWK50909.1"/>
    </source>
</evidence>
<evidence type="ECO:0000256" key="7">
    <source>
        <dbReference type="ARBA" id="ARBA00022695"/>
    </source>
</evidence>
<dbReference type="InterPro" id="IPR015864">
    <property type="entry name" value="FAD_synthase"/>
</dbReference>
<comment type="similarity">
    <text evidence="15">Belongs to the ribF family.</text>
</comment>
<dbReference type="EC" id="2.7.7.2" evidence="15"/>
<dbReference type="InterPro" id="IPR002606">
    <property type="entry name" value="Riboflavin_kinase_bac"/>
</dbReference>
<dbReference type="SUPFAM" id="SSF82114">
    <property type="entry name" value="Riboflavin kinase-like"/>
    <property type="match status" value="1"/>
</dbReference>
<dbReference type="PANTHER" id="PTHR22749:SF6">
    <property type="entry name" value="RIBOFLAVIN KINASE"/>
    <property type="match status" value="1"/>
</dbReference>
<dbReference type="InterPro" id="IPR014729">
    <property type="entry name" value="Rossmann-like_a/b/a_fold"/>
</dbReference>
<evidence type="ECO:0000313" key="18">
    <source>
        <dbReference type="Proteomes" id="UP000245790"/>
    </source>
</evidence>
<comment type="pathway">
    <text evidence="2 15">Cofactor biosynthesis; FAD biosynthesis; FAD from FMN: step 1/1.</text>
</comment>
<dbReference type="Gene3D" id="3.40.50.620">
    <property type="entry name" value="HUPs"/>
    <property type="match status" value="1"/>
</dbReference>
<keyword evidence="5 15" id="KW-0288">FMN</keyword>
<dbReference type="PANTHER" id="PTHR22749">
    <property type="entry name" value="RIBOFLAVIN KINASE/FMN ADENYLYLTRANSFERASE"/>
    <property type="match status" value="1"/>
</dbReference>
<dbReference type="AlphaFoldDB" id="A0A316FQM7"/>
<dbReference type="GO" id="GO:0003919">
    <property type="term" value="F:FMN adenylyltransferase activity"/>
    <property type="evidence" value="ECO:0007669"/>
    <property type="project" value="UniProtKB-UniRule"/>
</dbReference>
<dbReference type="NCBIfam" id="TIGR00083">
    <property type="entry name" value="ribF"/>
    <property type="match status" value="1"/>
</dbReference>
<dbReference type="InterPro" id="IPR023468">
    <property type="entry name" value="Riboflavin_kinase"/>
</dbReference>